<comment type="caution">
    <text evidence="1">The sequence shown here is derived from an EMBL/GenBank/DDBJ whole genome shotgun (WGS) entry which is preliminary data.</text>
</comment>
<proteinExistence type="predicted"/>
<dbReference type="Proteomes" id="UP001220256">
    <property type="component" value="Unassembled WGS sequence"/>
</dbReference>
<organism evidence="1 2">
    <name type="scientific">Penicillium chrysogenum</name>
    <name type="common">Penicillium notatum</name>
    <dbReference type="NCBI Taxonomy" id="5076"/>
    <lineage>
        <taxon>Eukaryota</taxon>
        <taxon>Fungi</taxon>
        <taxon>Dikarya</taxon>
        <taxon>Ascomycota</taxon>
        <taxon>Pezizomycotina</taxon>
        <taxon>Eurotiomycetes</taxon>
        <taxon>Eurotiomycetidae</taxon>
        <taxon>Eurotiales</taxon>
        <taxon>Aspergillaceae</taxon>
        <taxon>Penicillium</taxon>
        <taxon>Penicillium chrysogenum species complex</taxon>
    </lineage>
</organism>
<accession>A0ABQ8WDQ8</accession>
<dbReference type="EMBL" id="JAPVEB010000004">
    <property type="protein sequence ID" value="KAJ5264740.1"/>
    <property type="molecule type" value="Genomic_DNA"/>
</dbReference>
<evidence type="ECO:0000313" key="1">
    <source>
        <dbReference type="EMBL" id="KAJ5264740.1"/>
    </source>
</evidence>
<keyword evidence="2" id="KW-1185">Reference proteome</keyword>
<evidence type="ECO:0000313" key="2">
    <source>
        <dbReference type="Proteomes" id="UP001220256"/>
    </source>
</evidence>
<sequence length="98" mass="10285">MDDLPGGNDYSATPLNGAGFCMCRGIPVLSKLRVGLYATGLELHASHNNQPANGRVEDANGSFIAATLADSGIDVDLLGILDDNVETMAHKLKCNIDL</sequence>
<dbReference type="Gene3D" id="3.40.980.10">
    <property type="entry name" value="MoaB/Mog-like domain"/>
    <property type="match status" value="1"/>
</dbReference>
<protein>
    <submittedName>
        <fullName evidence="1">Uncharacterized protein</fullName>
    </submittedName>
</protein>
<reference evidence="1 2" key="1">
    <citation type="journal article" date="2023" name="IMA Fungus">
        <title>Comparative genomic study of the Penicillium genus elucidates a diverse pangenome and 15 lateral gene transfer events.</title>
        <authorList>
            <person name="Petersen C."/>
            <person name="Sorensen T."/>
            <person name="Nielsen M.R."/>
            <person name="Sondergaard T.E."/>
            <person name="Sorensen J.L."/>
            <person name="Fitzpatrick D.A."/>
            <person name="Frisvad J.C."/>
            <person name="Nielsen K.L."/>
        </authorList>
    </citation>
    <scope>NUCLEOTIDE SEQUENCE [LARGE SCALE GENOMIC DNA]</scope>
    <source>
        <strain evidence="1 2">IBT 3361</strain>
    </source>
</reference>
<dbReference type="SUPFAM" id="SSF53218">
    <property type="entry name" value="Molybdenum cofactor biosynthesis proteins"/>
    <property type="match status" value="1"/>
</dbReference>
<gene>
    <name evidence="1" type="ORF">N7505_007533</name>
</gene>
<dbReference type="InterPro" id="IPR036425">
    <property type="entry name" value="MoaB/Mog-like_dom_sf"/>
</dbReference>
<name>A0ABQ8WDQ8_PENCH</name>